<dbReference type="GO" id="GO:0005886">
    <property type="term" value="C:plasma membrane"/>
    <property type="evidence" value="ECO:0007669"/>
    <property type="project" value="UniProtKB-SubCell"/>
</dbReference>
<dbReference type="Proteomes" id="UP000284395">
    <property type="component" value="Unassembled WGS sequence"/>
</dbReference>
<feature type="transmembrane region" description="Helical" evidence="7">
    <location>
        <begin position="375"/>
        <end position="394"/>
    </location>
</feature>
<evidence type="ECO:0000256" key="2">
    <source>
        <dbReference type="ARBA" id="ARBA00022475"/>
    </source>
</evidence>
<dbReference type="PANTHER" id="PTHR43124">
    <property type="entry name" value="PURINE EFFLUX PUMP PBUE"/>
    <property type="match status" value="1"/>
</dbReference>
<evidence type="ECO:0000259" key="8">
    <source>
        <dbReference type="PROSITE" id="PS50850"/>
    </source>
</evidence>
<dbReference type="InterPro" id="IPR050189">
    <property type="entry name" value="MFS_Efflux_Transporters"/>
</dbReference>
<gene>
    <name evidence="9" type="ORF">D6851_04985</name>
</gene>
<dbReference type="SUPFAM" id="SSF103473">
    <property type="entry name" value="MFS general substrate transporter"/>
    <property type="match status" value="1"/>
</dbReference>
<dbReference type="AlphaFoldDB" id="A0A420EPH5"/>
<evidence type="ECO:0000313" key="10">
    <source>
        <dbReference type="Proteomes" id="UP000284395"/>
    </source>
</evidence>
<reference evidence="9 10" key="1">
    <citation type="submission" date="2018-09" db="EMBL/GenBank/DDBJ databases">
        <title>Altererythrobacter spongiae sp. nov., isolated from a marine sponge.</title>
        <authorList>
            <person name="Zhuang L."/>
            <person name="Luo L."/>
        </authorList>
    </citation>
    <scope>NUCLEOTIDE SEQUENCE [LARGE SCALE GENOMIC DNA]</scope>
    <source>
        <strain evidence="9 10">HN-Y73</strain>
    </source>
</reference>
<feature type="transmembrane region" description="Helical" evidence="7">
    <location>
        <begin position="93"/>
        <end position="115"/>
    </location>
</feature>
<keyword evidence="2" id="KW-1003">Cell membrane</keyword>
<dbReference type="RefSeq" id="WP_120323772.1">
    <property type="nucleotide sequence ID" value="NZ_RAPF01000002.1"/>
</dbReference>
<evidence type="ECO:0000313" key="9">
    <source>
        <dbReference type="EMBL" id="RKF22576.1"/>
    </source>
</evidence>
<evidence type="ECO:0000256" key="4">
    <source>
        <dbReference type="ARBA" id="ARBA00022989"/>
    </source>
</evidence>
<evidence type="ECO:0000256" key="7">
    <source>
        <dbReference type="SAM" id="Phobius"/>
    </source>
</evidence>
<dbReference type="GO" id="GO:0022857">
    <property type="term" value="F:transmembrane transporter activity"/>
    <property type="evidence" value="ECO:0007669"/>
    <property type="project" value="InterPro"/>
</dbReference>
<evidence type="ECO:0000256" key="1">
    <source>
        <dbReference type="ARBA" id="ARBA00004651"/>
    </source>
</evidence>
<dbReference type="Gene3D" id="1.20.1250.20">
    <property type="entry name" value="MFS general substrate transporter like domains"/>
    <property type="match status" value="1"/>
</dbReference>
<dbReference type="Pfam" id="PF07690">
    <property type="entry name" value="MFS_1"/>
    <property type="match status" value="1"/>
</dbReference>
<evidence type="ECO:0000256" key="3">
    <source>
        <dbReference type="ARBA" id="ARBA00022692"/>
    </source>
</evidence>
<proteinExistence type="predicted"/>
<feature type="transmembrane region" description="Helical" evidence="7">
    <location>
        <begin position="221"/>
        <end position="244"/>
    </location>
</feature>
<feature type="region of interest" description="Disordered" evidence="6">
    <location>
        <begin position="1"/>
        <end position="20"/>
    </location>
</feature>
<keyword evidence="5 7" id="KW-0472">Membrane</keyword>
<dbReference type="CDD" id="cd17324">
    <property type="entry name" value="MFS_NepI_like"/>
    <property type="match status" value="1"/>
</dbReference>
<feature type="transmembrane region" description="Helical" evidence="7">
    <location>
        <begin position="256"/>
        <end position="277"/>
    </location>
</feature>
<comment type="caution">
    <text evidence="9">The sequence shown here is derived from an EMBL/GenBank/DDBJ whole genome shotgun (WGS) entry which is preliminary data.</text>
</comment>
<feature type="transmembrane region" description="Helical" evidence="7">
    <location>
        <begin position="317"/>
        <end position="336"/>
    </location>
</feature>
<dbReference type="OrthoDB" id="9812189at2"/>
<sequence>MAKTAGLDQLNPNTEGSDQKPAHWSAVFALTLCVSTLIASEFMPVSILTPIASDLHLTEGTAGQAISVSGLFAVLTSLSIASLTQGINRRSLLLGLTVLMLISGILVALAPSFLMLMAGRAILGVVIGGFWSMSAATVMRLVPSQQVPRALAMLNGGNALATTVAAPLGSFLGQYIGWRGAFFLVVPLAVLTFVWQWFTLPSMPSDRTIQESSALGVLRKPSARLGMTAIALLFAGQFGLFTYVRPFLENVTQLNVSWLSFVLLLMGIAGLIGTWLIGRIVARHLSSILILAPLALAAIAIGLVTGGTLAVPSAVLITLWGLIGTALPVAWWTWLAQRLPDDAEAGGGLMVAVIQLSITLGAAGGGLLFDAAGYQLAFLASAVLLAISSGVGFLDKLNANRRYNAYTQET</sequence>
<dbReference type="InterPro" id="IPR020846">
    <property type="entry name" value="MFS_dom"/>
</dbReference>
<dbReference type="InterPro" id="IPR036259">
    <property type="entry name" value="MFS_trans_sf"/>
</dbReference>
<protein>
    <submittedName>
        <fullName evidence="9">MFS transporter</fullName>
    </submittedName>
</protein>
<dbReference type="InterPro" id="IPR011701">
    <property type="entry name" value="MFS"/>
</dbReference>
<feature type="domain" description="Major facilitator superfamily (MFS) profile" evidence="8">
    <location>
        <begin position="26"/>
        <end position="400"/>
    </location>
</feature>
<evidence type="ECO:0000256" key="5">
    <source>
        <dbReference type="ARBA" id="ARBA00023136"/>
    </source>
</evidence>
<keyword evidence="4 7" id="KW-1133">Transmembrane helix</keyword>
<feature type="transmembrane region" description="Helical" evidence="7">
    <location>
        <begin position="289"/>
        <end position="311"/>
    </location>
</feature>
<keyword evidence="10" id="KW-1185">Reference proteome</keyword>
<dbReference type="PANTHER" id="PTHR43124:SF5">
    <property type="entry name" value="PURINE RIBONUCLEOSIDE EFFLUX PUMP NEPI"/>
    <property type="match status" value="1"/>
</dbReference>
<feature type="transmembrane region" description="Helical" evidence="7">
    <location>
        <begin position="182"/>
        <end position="200"/>
    </location>
</feature>
<dbReference type="EMBL" id="RAPF01000002">
    <property type="protein sequence ID" value="RKF22576.1"/>
    <property type="molecule type" value="Genomic_DNA"/>
</dbReference>
<keyword evidence="3 7" id="KW-0812">Transmembrane</keyword>
<feature type="transmembrane region" description="Helical" evidence="7">
    <location>
        <begin position="121"/>
        <end position="142"/>
    </location>
</feature>
<comment type="subcellular location">
    <subcellularLocation>
        <location evidence="1">Cell membrane</location>
        <topology evidence="1">Multi-pass membrane protein</topology>
    </subcellularLocation>
</comment>
<feature type="transmembrane region" description="Helical" evidence="7">
    <location>
        <begin position="62"/>
        <end position="81"/>
    </location>
</feature>
<dbReference type="PROSITE" id="PS50850">
    <property type="entry name" value="MFS"/>
    <property type="match status" value="1"/>
</dbReference>
<feature type="transmembrane region" description="Helical" evidence="7">
    <location>
        <begin position="154"/>
        <end position="176"/>
    </location>
</feature>
<name>A0A420EPH5_9SPHN</name>
<feature type="transmembrane region" description="Helical" evidence="7">
    <location>
        <begin position="21"/>
        <end position="42"/>
    </location>
</feature>
<organism evidence="9 10">
    <name type="scientific">Altericroceibacterium spongiae</name>
    <dbReference type="NCBI Taxonomy" id="2320269"/>
    <lineage>
        <taxon>Bacteria</taxon>
        <taxon>Pseudomonadati</taxon>
        <taxon>Pseudomonadota</taxon>
        <taxon>Alphaproteobacteria</taxon>
        <taxon>Sphingomonadales</taxon>
        <taxon>Erythrobacteraceae</taxon>
        <taxon>Altericroceibacterium</taxon>
    </lineage>
</organism>
<feature type="transmembrane region" description="Helical" evidence="7">
    <location>
        <begin position="348"/>
        <end position="369"/>
    </location>
</feature>
<evidence type="ECO:0000256" key="6">
    <source>
        <dbReference type="SAM" id="MobiDB-lite"/>
    </source>
</evidence>
<accession>A0A420EPH5</accession>